<keyword evidence="1" id="KW-0472">Membrane</keyword>
<accession>A0A8T0I467</accession>
<feature type="transmembrane region" description="Helical" evidence="1">
    <location>
        <begin position="12"/>
        <end position="37"/>
    </location>
</feature>
<reference evidence="2" key="1">
    <citation type="submission" date="2020-06" db="EMBL/GenBank/DDBJ databases">
        <title>WGS assembly of Ceratodon purpureus strain R40.</title>
        <authorList>
            <person name="Carey S.B."/>
            <person name="Jenkins J."/>
            <person name="Shu S."/>
            <person name="Lovell J.T."/>
            <person name="Sreedasyam A."/>
            <person name="Maumus F."/>
            <person name="Tiley G.P."/>
            <person name="Fernandez-Pozo N."/>
            <person name="Barry K."/>
            <person name="Chen C."/>
            <person name="Wang M."/>
            <person name="Lipzen A."/>
            <person name="Daum C."/>
            <person name="Saski C.A."/>
            <person name="Payton A.C."/>
            <person name="Mcbreen J.C."/>
            <person name="Conrad R.E."/>
            <person name="Kollar L.M."/>
            <person name="Olsson S."/>
            <person name="Huttunen S."/>
            <person name="Landis J.B."/>
            <person name="Wickett N.J."/>
            <person name="Johnson M.G."/>
            <person name="Rensing S.A."/>
            <person name="Grimwood J."/>
            <person name="Schmutz J."/>
            <person name="Mcdaniel S.F."/>
        </authorList>
    </citation>
    <scope>NUCLEOTIDE SEQUENCE</scope>
    <source>
        <strain evidence="2">R40</strain>
    </source>
</reference>
<keyword evidence="1" id="KW-1133">Transmembrane helix</keyword>
<evidence type="ECO:0000313" key="2">
    <source>
        <dbReference type="EMBL" id="KAG0577896.1"/>
    </source>
</evidence>
<proteinExistence type="predicted"/>
<evidence type="ECO:0000256" key="1">
    <source>
        <dbReference type="SAM" id="Phobius"/>
    </source>
</evidence>
<comment type="caution">
    <text evidence="2">The sequence shown here is derived from an EMBL/GenBank/DDBJ whole genome shotgun (WGS) entry which is preliminary data.</text>
</comment>
<gene>
    <name evidence="2" type="ORF">KC19_5G189900</name>
</gene>
<organism evidence="2 3">
    <name type="scientific">Ceratodon purpureus</name>
    <name type="common">Fire moss</name>
    <name type="synonym">Dicranum purpureum</name>
    <dbReference type="NCBI Taxonomy" id="3225"/>
    <lineage>
        <taxon>Eukaryota</taxon>
        <taxon>Viridiplantae</taxon>
        <taxon>Streptophyta</taxon>
        <taxon>Embryophyta</taxon>
        <taxon>Bryophyta</taxon>
        <taxon>Bryophytina</taxon>
        <taxon>Bryopsida</taxon>
        <taxon>Dicranidae</taxon>
        <taxon>Pseudoditrichales</taxon>
        <taxon>Ditrichaceae</taxon>
        <taxon>Ceratodon</taxon>
    </lineage>
</organism>
<dbReference type="EMBL" id="CM026425">
    <property type="protein sequence ID" value="KAG0577896.1"/>
    <property type="molecule type" value="Genomic_DNA"/>
</dbReference>
<evidence type="ECO:0000313" key="3">
    <source>
        <dbReference type="Proteomes" id="UP000822688"/>
    </source>
</evidence>
<dbReference type="Proteomes" id="UP000822688">
    <property type="component" value="Chromosome 5"/>
</dbReference>
<keyword evidence="3" id="KW-1185">Reference proteome</keyword>
<name>A0A8T0I467_CERPU</name>
<protein>
    <submittedName>
        <fullName evidence="2">Uncharacterized protein</fullName>
    </submittedName>
</protein>
<keyword evidence="1" id="KW-0812">Transmembrane</keyword>
<dbReference type="AlphaFoldDB" id="A0A8T0I467"/>
<sequence>MIQWFILGRAVICIALWLCLIVNYGTLVQVTWIWLIIGCDRGCCTISGTRTGFCMCKQYSLCTTCVHCNDPMGWLKLLDSIRHCRWSSVQLGISSFESILRQFISK</sequence>